<proteinExistence type="predicted"/>
<dbReference type="Proteomes" id="UP000067206">
    <property type="component" value="Chromosome"/>
</dbReference>
<evidence type="ECO:0000313" key="4">
    <source>
        <dbReference type="EMBL" id="ALE08538.1"/>
    </source>
</evidence>
<organism evidence="4 5">
    <name type="scientific">Bifidobacterium longum subsp. infantis</name>
    <dbReference type="NCBI Taxonomy" id="1682"/>
    <lineage>
        <taxon>Bacteria</taxon>
        <taxon>Bacillati</taxon>
        <taxon>Actinomycetota</taxon>
        <taxon>Actinomycetes</taxon>
        <taxon>Bifidobacteriales</taxon>
        <taxon>Bifidobacteriaceae</taxon>
        <taxon>Bifidobacterium</taxon>
    </lineage>
</organism>
<evidence type="ECO:0000313" key="5">
    <source>
        <dbReference type="Proteomes" id="UP000067206"/>
    </source>
</evidence>
<dbReference type="PANTHER" id="PTHR31084">
    <property type="entry name" value="ALPHA-L-FUCOSIDASE 2"/>
    <property type="match status" value="1"/>
</dbReference>
<dbReference type="Pfam" id="PF22124">
    <property type="entry name" value="Glyco_hydro_95_cat"/>
    <property type="match status" value="1"/>
</dbReference>
<accession>A0A0M4LGX5</accession>
<dbReference type="EMBL" id="CP010411">
    <property type="protein sequence ID" value="ALE08538.1"/>
    <property type="molecule type" value="Genomic_DNA"/>
</dbReference>
<dbReference type="GO" id="GO:0005975">
    <property type="term" value="P:carbohydrate metabolic process"/>
    <property type="evidence" value="ECO:0007669"/>
    <property type="project" value="InterPro"/>
</dbReference>
<evidence type="ECO:0000259" key="1">
    <source>
        <dbReference type="Pfam" id="PF14498"/>
    </source>
</evidence>
<dbReference type="InterPro" id="IPR008928">
    <property type="entry name" value="6-hairpin_glycosidase_sf"/>
</dbReference>
<dbReference type="InterPro" id="IPR049053">
    <property type="entry name" value="AFCA-like_C"/>
</dbReference>
<gene>
    <name evidence="4" type="ORF">RY67_475</name>
</gene>
<dbReference type="PANTHER" id="PTHR31084:SF0">
    <property type="entry name" value="ALPHA-L-FUCOSIDASE 2"/>
    <property type="match status" value="1"/>
</dbReference>
<dbReference type="InterPro" id="IPR012341">
    <property type="entry name" value="6hp_glycosidase-like_sf"/>
</dbReference>
<dbReference type="GO" id="GO:0004560">
    <property type="term" value="F:alpha-L-fucosidase activity"/>
    <property type="evidence" value="ECO:0007669"/>
    <property type="project" value="InterPro"/>
</dbReference>
<feature type="domain" description="Glycosyl hydrolase family 95 catalytic" evidence="3">
    <location>
        <begin position="288"/>
        <end position="701"/>
    </location>
</feature>
<dbReference type="Pfam" id="PF14498">
    <property type="entry name" value="Glyco_hyd_65N_2"/>
    <property type="match status" value="1"/>
</dbReference>
<dbReference type="PIRSF" id="PIRSF007663">
    <property type="entry name" value="UCP007663"/>
    <property type="match status" value="1"/>
</dbReference>
<dbReference type="InterPro" id="IPR016518">
    <property type="entry name" value="Alpha-L-fucosidase"/>
</dbReference>
<dbReference type="RefSeq" id="WP_060620200.1">
    <property type="nucleotide sequence ID" value="NZ_CP010411.1"/>
</dbReference>
<dbReference type="PATRIC" id="fig|1682.24.peg.459"/>
<sequence length="782" mass="86181">MKLTFDGISSHWEEGIPFGNGRMGAVLCSEPDADVLYLDDDTLWSGYPHAETSPLTPQIVAKARQASSRGDYVSATRIIQDATQREKDEQIYEPFGTACIRYSSEAGERKHVKRSLDLARALAGESFRLGAADVHVDAWCSAPDDLLVYEMSSSAPIDASVSVSGTFLKQTRVSSGSDSDARQATLVVMGQMPGLNVGSLGHVTDNPWEDERDGIGMAYAGAFSLTVTGGEITVIDDVLQCSGVTGLSLRFRSLSGFKGSAEQPERDMTVLADRLGATVDAWPSDSRAMLDRHIADYRRFFDRVGVRLGPAHDDDEEVPFAEILRSKEDTPHRLETLSEAMFDFGRYLLISSSRPHTQPSNLQGIWNHKDFPNWYSAYTTNINIEMNYWMTGPCALKELIEPLVAMNRELLEPGHEAAGAILGCGGSAVFHNVDIWRRALPANGEPTWAFWPFGQAWMCRNLFDEYLFNQDESYLASIWPIMRDSARFCMDFLSDTEHGLAPAPATSPENYFVVDGETIAVAHTSENTTAIVRNLLDDLIHAAQTMPDLDDGDKALVREAESTRAKLADVRVGSDGRILEWNDELVEADPHHRHLSHLYELHPGAGITANTPRLEEAARKSLEVRGDDGSGWSIVWRMIMWARLRDAEHAERIIGMFLRPVEAAAETDLLGGGVYASGMCAHPPFQIDGNLGFPAALAEMLVQSHDGMVRILPALPEDWHEGSFHGLRARGGLSVDASWTDDAIEYTLRCTKPATITLIVDGADATQVRLSPDEPFKGLVRR</sequence>
<name>A0A0M4LGX5_BIFLI</name>
<dbReference type="InterPro" id="IPR027414">
    <property type="entry name" value="GH95_N_dom"/>
</dbReference>
<evidence type="ECO:0000259" key="3">
    <source>
        <dbReference type="Pfam" id="PF22124"/>
    </source>
</evidence>
<reference evidence="4 5" key="1">
    <citation type="submission" date="2014-12" db="EMBL/GenBank/DDBJ databases">
        <title>Complete genome sequence of Bifidobacterium longum subsp. infantis BT1.</title>
        <authorList>
            <person name="Kim J.F."/>
            <person name="Kwak M.-J."/>
        </authorList>
    </citation>
    <scope>NUCLEOTIDE SEQUENCE [LARGE SCALE GENOMIC DNA]</scope>
    <source>
        <strain evidence="4 5">BT1</strain>
    </source>
</reference>
<evidence type="ECO:0000259" key="2">
    <source>
        <dbReference type="Pfam" id="PF21307"/>
    </source>
</evidence>
<keyword evidence="4" id="KW-0378">Hydrolase</keyword>
<feature type="domain" description="Glycosyl hydrolase family 95 N-terminal" evidence="1">
    <location>
        <begin position="3"/>
        <end position="253"/>
    </location>
</feature>
<feature type="domain" description="Alpha fucosidase A-like C-terminal" evidence="2">
    <location>
        <begin position="703"/>
        <end position="754"/>
    </location>
</feature>
<dbReference type="AlphaFoldDB" id="A0A0M4LGX5"/>
<dbReference type="SUPFAM" id="SSF48208">
    <property type="entry name" value="Six-hairpin glycosidases"/>
    <property type="match status" value="1"/>
</dbReference>
<protein>
    <submittedName>
        <fullName evidence="4">Glycosyl hydrolase</fullName>
    </submittedName>
</protein>
<dbReference type="Pfam" id="PF21307">
    <property type="entry name" value="Glyco_hydro_95_C"/>
    <property type="match status" value="1"/>
</dbReference>
<dbReference type="InterPro" id="IPR054363">
    <property type="entry name" value="GH95_cat"/>
</dbReference>
<dbReference type="Gene3D" id="1.50.10.10">
    <property type="match status" value="1"/>
</dbReference>